<dbReference type="SUPFAM" id="SSF46689">
    <property type="entry name" value="Homeodomain-like"/>
    <property type="match status" value="2"/>
</dbReference>
<protein>
    <submittedName>
        <fullName evidence="6">Carnitine catabolism transcriptional activator</fullName>
    </submittedName>
</protein>
<dbReference type="KEGG" id="rid:RIdsm_04679"/>
<dbReference type="Gene3D" id="1.10.10.60">
    <property type="entry name" value="Homeodomain-like"/>
    <property type="match status" value="1"/>
</dbReference>
<evidence type="ECO:0000313" key="7">
    <source>
        <dbReference type="Proteomes" id="UP000051401"/>
    </source>
</evidence>
<dbReference type="OrthoDB" id="7700886at2"/>
<reference evidence="6 8" key="2">
    <citation type="submission" date="2018-08" db="EMBL/GenBank/DDBJ databases">
        <title>Genetic Globetrotter - A new plasmid hitch-hiking vast phylogenetic and geographic distances.</title>
        <authorList>
            <person name="Vollmers J."/>
            <person name="Petersen J."/>
        </authorList>
    </citation>
    <scope>NUCLEOTIDE SEQUENCE [LARGE SCALE GENOMIC DNA]</scope>
    <source>
        <strain evidence="6 8">DSM 26383</strain>
    </source>
</reference>
<sequence length="333" mass="36114">MYLENFDRARTAVATPVSGRRSLSGEFVFISQDDSVGFLAEACIDVLRSANRLTGQPAYDWSHVRGEAGLADLDGPLCGPDQTLVLIGGTDAPWQPSAEGLVALRAAIRNAARVCVVGSAVFVPLAAGVLATKRLAVHPNFRPGVEEGVQGPEIVEGNTCHHKALSSATGHVSAIRMMVELVGVRDGEFTRVALARDLGLSEPQAESGSGEHWRYKRMAQGDEVICEALQIMRDHLEDTLTVGQIADIIDVSPRKLERGFSEYLGQTPLKVYRDLRLERAHSLLAQTSLPVGEVSVACGFSNVTLMKKWFHRKYGQMPCEVRRHAFAGEGRAA</sequence>
<evidence type="ECO:0000313" key="8">
    <source>
        <dbReference type="Proteomes" id="UP000325785"/>
    </source>
</evidence>
<dbReference type="EMBL" id="LAXI01000001">
    <property type="protein sequence ID" value="KRS19800.1"/>
    <property type="molecule type" value="Genomic_DNA"/>
</dbReference>
<keyword evidence="3" id="KW-0804">Transcription</keyword>
<accession>A0A0T5PFK6</accession>
<dbReference type="Gene3D" id="3.40.50.880">
    <property type="match status" value="1"/>
</dbReference>
<keyword evidence="1" id="KW-0805">Transcription regulation</keyword>
<dbReference type="EMBL" id="CP031598">
    <property type="protein sequence ID" value="QEW28839.1"/>
    <property type="molecule type" value="Genomic_DNA"/>
</dbReference>
<dbReference type="STRING" id="540747.SAMN04488031_102823"/>
<evidence type="ECO:0000256" key="1">
    <source>
        <dbReference type="ARBA" id="ARBA00023015"/>
    </source>
</evidence>
<dbReference type="GO" id="GO:0043565">
    <property type="term" value="F:sequence-specific DNA binding"/>
    <property type="evidence" value="ECO:0007669"/>
    <property type="project" value="InterPro"/>
</dbReference>
<dbReference type="PANTHER" id="PTHR46796:SF6">
    <property type="entry name" value="ARAC SUBFAMILY"/>
    <property type="match status" value="1"/>
</dbReference>
<evidence type="ECO:0000313" key="6">
    <source>
        <dbReference type="EMBL" id="QEW28839.1"/>
    </source>
</evidence>
<dbReference type="InterPro" id="IPR029062">
    <property type="entry name" value="Class_I_gatase-like"/>
</dbReference>
<dbReference type="Proteomes" id="UP000325785">
    <property type="component" value="Chromosome"/>
</dbReference>
<feature type="domain" description="HTH araC/xylS-type" evidence="4">
    <location>
        <begin position="226"/>
        <end position="324"/>
    </location>
</feature>
<keyword evidence="7" id="KW-1185">Reference proteome</keyword>
<dbReference type="AlphaFoldDB" id="A0A0T5PFK6"/>
<dbReference type="Proteomes" id="UP000051401">
    <property type="component" value="Unassembled WGS sequence"/>
</dbReference>
<name>A0A0T5PFK6_9RHOB</name>
<dbReference type="PROSITE" id="PS01124">
    <property type="entry name" value="HTH_ARAC_FAMILY_2"/>
    <property type="match status" value="1"/>
</dbReference>
<dbReference type="InterPro" id="IPR050204">
    <property type="entry name" value="AraC_XylS_family_regulators"/>
</dbReference>
<evidence type="ECO:0000256" key="2">
    <source>
        <dbReference type="ARBA" id="ARBA00023125"/>
    </source>
</evidence>
<dbReference type="PANTHER" id="PTHR46796">
    <property type="entry name" value="HTH-TYPE TRANSCRIPTIONAL ACTIVATOR RHAS-RELATED"/>
    <property type="match status" value="1"/>
</dbReference>
<proteinExistence type="predicted"/>
<evidence type="ECO:0000313" key="5">
    <source>
        <dbReference type="EMBL" id="KRS19800.1"/>
    </source>
</evidence>
<dbReference type="SUPFAM" id="SSF52317">
    <property type="entry name" value="Class I glutamine amidotransferase-like"/>
    <property type="match status" value="1"/>
</dbReference>
<dbReference type="InterPro" id="IPR009057">
    <property type="entry name" value="Homeodomain-like_sf"/>
</dbReference>
<reference evidence="5 7" key="1">
    <citation type="submission" date="2015-04" db="EMBL/GenBank/DDBJ databases">
        <title>The draft genome sequence of Roseovarius indicus B108T.</title>
        <authorList>
            <person name="Li G."/>
            <person name="Lai Q."/>
            <person name="Shao Z."/>
            <person name="Yan P."/>
        </authorList>
    </citation>
    <scope>NUCLEOTIDE SEQUENCE [LARGE SCALE GENOMIC DNA]</scope>
    <source>
        <strain evidence="5 7">B108</strain>
    </source>
</reference>
<dbReference type="PATRIC" id="fig|540747.5.peg.600"/>
<dbReference type="Pfam" id="PF12833">
    <property type="entry name" value="HTH_18"/>
    <property type="match status" value="1"/>
</dbReference>
<evidence type="ECO:0000259" key="4">
    <source>
        <dbReference type="PROSITE" id="PS01124"/>
    </source>
</evidence>
<gene>
    <name evidence="6" type="primary">cdhR_9</name>
    <name evidence="6" type="ORF">RIdsm_04679</name>
    <name evidence="5" type="ORF">XM52_02940</name>
</gene>
<dbReference type="SMART" id="SM00342">
    <property type="entry name" value="HTH_ARAC"/>
    <property type="match status" value="1"/>
</dbReference>
<organism evidence="5 7">
    <name type="scientific">Roseovarius indicus</name>
    <dbReference type="NCBI Taxonomy" id="540747"/>
    <lineage>
        <taxon>Bacteria</taxon>
        <taxon>Pseudomonadati</taxon>
        <taxon>Pseudomonadota</taxon>
        <taxon>Alphaproteobacteria</taxon>
        <taxon>Rhodobacterales</taxon>
        <taxon>Roseobacteraceae</taxon>
        <taxon>Roseovarius</taxon>
    </lineage>
</organism>
<dbReference type="InterPro" id="IPR018060">
    <property type="entry name" value="HTH_AraC"/>
</dbReference>
<dbReference type="GO" id="GO:0003700">
    <property type="term" value="F:DNA-binding transcription factor activity"/>
    <property type="evidence" value="ECO:0007669"/>
    <property type="project" value="InterPro"/>
</dbReference>
<keyword evidence="2" id="KW-0238">DNA-binding</keyword>
<dbReference type="RefSeq" id="WP_057813066.1">
    <property type="nucleotide sequence ID" value="NZ_CAXRJZ010000041.1"/>
</dbReference>
<evidence type="ECO:0000256" key="3">
    <source>
        <dbReference type="ARBA" id="ARBA00023163"/>
    </source>
</evidence>